<evidence type="ECO:0000256" key="6">
    <source>
        <dbReference type="SAM" id="SignalP"/>
    </source>
</evidence>
<dbReference type="Pfam" id="PF00753">
    <property type="entry name" value="Lactamase_B"/>
    <property type="match status" value="1"/>
</dbReference>
<comment type="caution">
    <text evidence="8">The sequence shown here is derived from an EMBL/GenBank/DDBJ whole genome shotgun (WGS) entry which is preliminary data.</text>
</comment>
<sequence>MKIKRIIFLFISFGILSACAVTSNRSVLVNKGTPVDIRDINSSDKGPIVLKKIIAADWLADREGLINLKDQKAVAAGLQSGKESIQIYFYVIDHPKFGRYVIDTGLGDIFRKDKKEWPVSSIVASQMNLGEMKIHTTSKEWLQKESKKVEGIFITHLHLDHILGTRDFPVGTTVYTGQNEPGDSRFLHLFVQGSTDSLLGHDTILSELNFLGKDSAPIKFLDFFGDQSFYIVSVPGHTEGSIAFLIKSTNGVQLVTGDTCHTSWGWLNNVTPGVYTKDLERNKMSLDLLQSVATKFPKIIIHPGHQSIPTPAK</sequence>
<feature type="domain" description="Metallo-beta-lactamase" evidence="7">
    <location>
        <begin position="86"/>
        <end position="305"/>
    </location>
</feature>
<dbReference type="InterPro" id="IPR051013">
    <property type="entry name" value="MBL_superfamily_lactonases"/>
</dbReference>
<evidence type="ECO:0000259" key="7">
    <source>
        <dbReference type="SMART" id="SM00849"/>
    </source>
</evidence>
<evidence type="ECO:0000256" key="1">
    <source>
        <dbReference type="ARBA" id="ARBA00001947"/>
    </source>
</evidence>
<proteinExistence type="inferred from homology"/>
<dbReference type="SMART" id="SM00849">
    <property type="entry name" value="Lactamase_B"/>
    <property type="match status" value="1"/>
</dbReference>
<dbReference type="PANTHER" id="PTHR42978">
    <property type="entry name" value="QUORUM-QUENCHING LACTONASE YTNP-RELATED-RELATED"/>
    <property type="match status" value="1"/>
</dbReference>
<dbReference type="AlphaFoldDB" id="A0A2M9YBT4"/>
<keyword evidence="4 8" id="KW-0378">Hydrolase</keyword>
<dbReference type="RefSeq" id="WP_100710381.1">
    <property type="nucleotide sequence ID" value="NZ_NPDR01000004.1"/>
</dbReference>
<keyword evidence="3" id="KW-0479">Metal-binding</keyword>
<dbReference type="PANTHER" id="PTHR42978:SF2">
    <property type="entry name" value="102 KBASES UNSTABLE REGION: FROM 1 TO 119443"/>
    <property type="match status" value="1"/>
</dbReference>
<accession>A0A2M9YBT4</accession>
<dbReference type="Gene3D" id="3.60.15.10">
    <property type="entry name" value="Ribonuclease Z/Hydroxyacylglutathione hydrolase-like"/>
    <property type="match status" value="1"/>
</dbReference>
<organism evidence="8 9">
    <name type="scientific">Leptospira saintgironsiae</name>
    <dbReference type="NCBI Taxonomy" id="2023183"/>
    <lineage>
        <taxon>Bacteria</taxon>
        <taxon>Pseudomonadati</taxon>
        <taxon>Spirochaetota</taxon>
        <taxon>Spirochaetia</taxon>
        <taxon>Leptospirales</taxon>
        <taxon>Leptospiraceae</taxon>
        <taxon>Leptospira</taxon>
    </lineage>
</organism>
<feature type="signal peptide" evidence="6">
    <location>
        <begin position="1"/>
        <end position="20"/>
    </location>
</feature>
<dbReference type="OrthoDB" id="333278at2"/>
<evidence type="ECO:0000313" key="8">
    <source>
        <dbReference type="EMBL" id="PJZ48943.1"/>
    </source>
</evidence>
<evidence type="ECO:0000313" key="9">
    <source>
        <dbReference type="Proteomes" id="UP000231926"/>
    </source>
</evidence>
<dbReference type="GO" id="GO:0046872">
    <property type="term" value="F:metal ion binding"/>
    <property type="evidence" value="ECO:0007669"/>
    <property type="project" value="UniProtKB-KW"/>
</dbReference>
<feature type="chain" id="PRO_5014825597" evidence="6">
    <location>
        <begin position="21"/>
        <end position="313"/>
    </location>
</feature>
<dbReference type="SUPFAM" id="SSF56281">
    <property type="entry name" value="Metallo-hydrolase/oxidoreductase"/>
    <property type="match status" value="1"/>
</dbReference>
<dbReference type="Proteomes" id="UP000231926">
    <property type="component" value="Unassembled WGS sequence"/>
</dbReference>
<comment type="similarity">
    <text evidence="2">Belongs to the metallo-beta-lactamase superfamily.</text>
</comment>
<evidence type="ECO:0000256" key="3">
    <source>
        <dbReference type="ARBA" id="ARBA00022723"/>
    </source>
</evidence>
<dbReference type="EMBL" id="NPDR01000004">
    <property type="protein sequence ID" value="PJZ48943.1"/>
    <property type="molecule type" value="Genomic_DNA"/>
</dbReference>
<dbReference type="InterPro" id="IPR001279">
    <property type="entry name" value="Metallo-B-lactamas"/>
</dbReference>
<comment type="cofactor">
    <cofactor evidence="1">
        <name>Zn(2+)</name>
        <dbReference type="ChEBI" id="CHEBI:29105"/>
    </cofactor>
</comment>
<protein>
    <submittedName>
        <fullName evidence="8">Hydrolase</fullName>
    </submittedName>
</protein>
<evidence type="ECO:0000256" key="5">
    <source>
        <dbReference type="ARBA" id="ARBA00022833"/>
    </source>
</evidence>
<keyword evidence="5" id="KW-0862">Zinc</keyword>
<dbReference type="PROSITE" id="PS51257">
    <property type="entry name" value="PROKAR_LIPOPROTEIN"/>
    <property type="match status" value="1"/>
</dbReference>
<dbReference type="GO" id="GO:0016787">
    <property type="term" value="F:hydrolase activity"/>
    <property type="evidence" value="ECO:0007669"/>
    <property type="project" value="UniProtKB-KW"/>
</dbReference>
<gene>
    <name evidence="8" type="ORF">CH362_10885</name>
</gene>
<keyword evidence="6" id="KW-0732">Signal</keyword>
<keyword evidence="9" id="KW-1185">Reference proteome</keyword>
<reference evidence="8 9" key="1">
    <citation type="submission" date="2017-07" db="EMBL/GenBank/DDBJ databases">
        <title>Leptospira spp. isolated from tropical soils.</title>
        <authorList>
            <person name="Thibeaux R."/>
            <person name="Iraola G."/>
            <person name="Ferres I."/>
            <person name="Bierque E."/>
            <person name="Girault D."/>
            <person name="Soupe-Gilbert M.-E."/>
            <person name="Picardeau M."/>
            <person name="Goarant C."/>
        </authorList>
    </citation>
    <scope>NUCLEOTIDE SEQUENCE [LARGE SCALE GENOMIC DNA]</scope>
    <source>
        <strain evidence="8 9">FH4-C-A2</strain>
    </source>
</reference>
<evidence type="ECO:0000256" key="2">
    <source>
        <dbReference type="ARBA" id="ARBA00007749"/>
    </source>
</evidence>
<evidence type="ECO:0000256" key="4">
    <source>
        <dbReference type="ARBA" id="ARBA00022801"/>
    </source>
</evidence>
<name>A0A2M9YBT4_9LEPT</name>
<dbReference type="InterPro" id="IPR036866">
    <property type="entry name" value="RibonucZ/Hydroxyglut_hydro"/>
</dbReference>